<dbReference type="Proteomes" id="UP000324897">
    <property type="component" value="Chromosome 2"/>
</dbReference>
<evidence type="ECO:0000256" key="1">
    <source>
        <dbReference type="SAM" id="MobiDB-lite"/>
    </source>
</evidence>
<sequence length="231" mass="25093">MVLDPAILKPSSNDVYQQFPVSTVTSTGQGGATWDGNTESGVSNEDFGGVAMEELRKEKKRVYMDGYRKRKREEAAAAATTNAAEGNLNPISISPLIRNAKNVRASGKPCEGKSTKQTNVHMRKMCLFYRGSGQTQISAVTTEAPTGVSGLRSSYTPGNALDDDVGHHGNWEPDETDRTHFGEEDLDAADPGIQFDLPIDEEDDEARLYGLRGACGFVLQHLVDKKLVTRG</sequence>
<name>A0A5J9UQJ0_9POAL</name>
<accession>A0A5J9UQJ0</accession>
<dbReference type="Gramene" id="TVU25487">
    <property type="protein sequence ID" value="TVU25487"/>
    <property type="gene ID" value="EJB05_27986"/>
</dbReference>
<gene>
    <name evidence="2" type="ORF">EJB05_27986</name>
</gene>
<evidence type="ECO:0000313" key="2">
    <source>
        <dbReference type="EMBL" id="TVU25487.1"/>
    </source>
</evidence>
<proteinExistence type="predicted"/>
<feature type="region of interest" description="Disordered" evidence="1">
    <location>
        <begin position="25"/>
        <end position="45"/>
    </location>
</feature>
<reference evidence="2 3" key="1">
    <citation type="journal article" date="2019" name="Sci. Rep.">
        <title>A high-quality genome of Eragrostis curvula grass provides insights into Poaceae evolution and supports new strategies to enhance forage quality.</title>
        <authorList>
            <person name="Carballo J."/>
            <person name="Santos B.A.C.M."/>
            <person name="Zappacosta D."/>
            <person name="Garbus I."/>
            <person name="Selva J.P."/>
            <person name="Gallo C.A."/>
            <person name="Diaz A."/>
            <person name="Albertini E."/>
            <person name="Caccamo M."/>
            <person name="Echenique V."/>
        </authorList>
    </citation>
    <scope>NUCLEOTIDE SEQUENCE [LARGE SCALE GENOMIC DNA]</scope>
    <source>
        <strain evidence="3">cv. Victoria</strain>
        <tissue evidence="2">Leaf</tissue>
    </source>
</reference>
<protein>
    <submittedName>
        <fullName evidence="2">Uncharacterized protein</fullName>
    </submittedName>
</protein>
<evidence type="ECO:0000313" key="3">
    <source>
        <dbReference type="Proteomes" id="UP000324897"/>
    </source>
</evidence>
<organism evidence="2 3">
    <name type="scientific">Eragrostis curvula</name>
    <name type="common">weeping love grass</name>
    <dbReference type="NCBI Taxonomy" id="38414"/>
    <lineage>
        <taxon>Eukaryota</taxon>
        <taxon>Viridiplantae</taxon>
        <taxon>Streptophyta</taxon>
        <taxon>Embryophyta</taxon>
        <taxon>Tracheophyta</taxon>
        <taxon>Spermatophyta</taxon>
        <taxon>Magnoliopsida</taxon>
        <taxon>Liliopsida</taxon>
        <taxon>Poales</taxon>
        <taxon>Poaceae</taxon>
        <taxon>PACMAD clade</taxon>
        <taxon>Chloridoideae</taxon>
        <taxon>Eragrostideae</taxon>
        <taxon>Eragrostidinae</taxon>
        <taxon>Eragrostis</taxon>
    </lineage>
</organism>
<comment type="caution">
    <text evidence="2">The sequence shown here is derived from an EMBL/GenBank/DDBJ whole genome shotgun (WGS) entry which is preliminary data.</text>
</comment>
<dbReference type="AlphaFoldDB" id="A0A5J9UQJ0"/>
<dbReference type="EMBL" id="RWGY01000013">
    <property type="protein sequence ID" value="TVU25487.1"/>
    <property type="molecule type" value="Genomic_DNA"/>
</dbReference>
<keyword evidence="3" id="KW-1185">Reference proteome</keyword>